<feature type="region of interest" description="Disordered" evidence="1">
    <location>
        <begin position="1"/>
        <end position="86"/>
    </location>
</feature>
<protein>
    <submittedName>
        <fullName evidence="2">Uncharacterized protein</fullName>
    </submittedName>
</protein>
<gene>
    <name evidence="2" type="ORF">GCM10022197_18610</name>
</gene>
<dbReference type="RefSeq" id="WP_204910920.1">
    <property type="nucleotide sequence ID" value="NZ_BAAAYR010000002.1"/>
</dbReference>
<keyword evidence="3" id="KW-1185">Reference proteome</keyword>
<evidence type="ECO:0000256" key="1">
    <source>
        <dbReference type="SAM" id="MobiDB-lite"/>
    </source>
</evidence>
<dbReference type="EMBL" id="BAAAYR010000002">
    <property type="protein sequence ID" value="GAA3563342.1"/>
    <property type="molecule type" value="Genomic_DNA"/>
</dbReference>
<name>A0ABP6XBA1_9ACTN</name>
<evidence type="ECO:0000313" key="2">
    <source>
        <dbReference type="EMBL" id="GAA3563342.1"/>
    </source>
</evidence>
<dbReference type="Proteomes" id="UP001500767">
    <property type="component" value="Unassembled WGS sequence"/>
</dbReference>
<evidence type="ECO:0000313" key="3">
    <source>
        <dbReference type="Proteomes" id="UP001500767"/>
    </source>
</evidence>
<sequence>MTQDADDAGRGDLEDVGTGEAAKRIGSAPTTTDVDDPERSSRGTASGSGSEPGAGPVQTDPGDDATDTGSDGVGSVSIQPHLQGEV</sequence>
<proteinExistence type="predicted"/>
<comment type="caution">
    <text evidence="2">The sequence shown here is derived from an EMBL/GenBank/DDBJ whole genome shotgun (WGS) entry which is preliminary data.</text>
</comment>
<reference evidence="3" key="1">
    <citation type="journal article" date="2019" name="Int. J. Syst. Evol. Microbiol.">
        <title>The Global Catalogue of Microorganisms (GCM) 10K type strain sequencing project: providing services to taxonomists for standard genome sequencing and annotation.</title>
        <authorList>
            <consortium name="The Broad Institute Genomics Platform"/>
            <consortium name="The Broad Institute Genome Sequencing Center for Infectious Disease"/>
            <person name="Wu L."/>
            <person name="Ma J."/>
        </authorList>
    </citation>
    <scope>NUCLEOTIDE SEQUENCE [LARGE SCALE GENOMIC DNA]</scope>
    <source>
        <strain evidence="3">JCM 16540</strain>
    </source>
</reference>
<organism evidence="2 3">
    <name type="scientific">Microlunatus spumicola</name>
    <dbReference type="NCBI Taxonomy" id="81499"/>
    <lineage>
        <taxon>Bacteria</taxon>
        <taxon>Bacillati</taxon>
        <taxon>Actinomycetota</taxon>
        <taxon>Actinomycetes</taxon>
        <taxon>Propionibacteriales</taxon>
        <taxon>Propionibacteriaceae</taxon>
        <taxon>Microlunatus</taxon>
    </lineage>
</organism>
<accession>A0ABP6XBA1</accession>
<feature type="compositionally biased region" description="Low complexity" evidence="1">
    <location>
        <begin position="42"/>
        <end position="56"/>
    </location>
</feature>